<evidence type="ECO:0000313" key="1">
    <source>
        <dbReference type="EMBL" id="MXO68203.1"/>
    </source>
</evidence>
<keyword evidence="2" id="KW-1185">Reference proteome</keyword>
<proteinExistence type="predicted"/>
<organism evidence="1 2">
    <name type="scientific">Pelagerythrobacter marinus</name>
    <dbReference type="NCBI Taxonomy" id="538382"/>
    <lineage>
        <taxon>Bacteria</taxon>
        <taxon>Pseudomonadati</taxon>
        <taxon>Pseudomonadota</taxon>
        <taxon>Alphaproteobacteria</taxon>
        <taxon>Sphingomonadales</taxon>
        <taxon>Erythrobacteraceae</taxon>
        <taxon>Pelagerythrobacter</taxon>
    </lineage>
</organism>
<dbReference type="RefSeq" id="WP_160732855.1">
    <property type="nucleotide sequence ID" value="NZ_WTYO01000002.1"/>
</dbReference>
<evidence type="ECO:0000313" key="2">
    <source>
        <dbReference type="Proteomes" id="UP000444401"/>
    </source>
</evidence>
<sequence length="104" mass="11458">MSINEDKIVSAKRSLINALSRSPENGLELYQISRDIISSAIGARIDYTHASFNSIVGIESELSSDNGAGLEVQDVLFQKYAISLQRAQSAILELLKKNGFENRE</sequence>
<accession>A0ABW9UWM2</accession>
<reference evidence="1 2" key="1">
    <citation type="submission" date="2019-12" db="EMBL/GenBank/DDBJ databases">
        <title>Genomic-based taxomic classification of the family Erythrobacteraceae.</title>
        <authorList>
            <person name="Xu L."/>
        </authorList>
    </citation>
    <scope>NUCLEOTIDE SEQUENCE [LARGE SCALE GENOMIC DNA]</scope>
    <source>
        <strain evidence="1 2">H32</strain>
    </source>
</reference>
<comment type="caution">
    <text evidence="1">The sequence shown here is derived from an EMBL/GenBank/DDBJ whole genome shotgun (WGS) entry which is preliminary data.</text>
</comment>
<protein>
    <submittedName>
        <fullName evidence="1">Uncharacterized protein</fullName>
    </submittedName>
</protein>
<dbReference type="Proteomes" id="UP000444401">
    <property type="component" value="Unassembled WGS sequence"/>
</dbReference>
<name>A0ABW9UWM2_9SPHN</name>
<gene>
    <name evidence="1" type="ORF">GRI72_05110</name>
</gene>
<dbReference type="EMBL" id="WTYO01000002">
    <property type="protein sequence ID" value="MXO68203.1"/>
    <property type="molecule type" value="Genomic_DNA"/>
</dbReference>